<dbReference type="EMBL" id="SLWB01000013">
    <property type="protein sequence ID" value="TCN64551.1"/>
    <property type="molecule type" value="Genomic_DNA"/>
</dbReference>
<keyword evidence="8 12" id="KW-0368">Histidine biosynthesis</keyword>
<evidence type="ECO:0000256" key="13">
    <source>
        <dbReference type="PIRSR" id="PIRSR000495-1"/>
    </source>
</evidence>
<dbReference type="PIRSF" id="PIRSF000495">
    <property type="entry name" value="Amidotransf_hisH"/>
    <property type="match status" value="1"/>
</dbReference>
<dbReference type="HAMAP" id="MF_00278">
    <property type="entry name" value="HisH"/>
    <property type="match status" value="1"/>
</dbReference>
<dbReference type="FunFam" id="3.40.50.880:FF:000009">
    <property type="entry name" value="Imidazole glycerol phosphate synthase subunit HisH"/>
    <property type="match status" value="1"/>
</dbReference>
<dbReference type="InterPro" id="IPR017926">
    <property type="entry name" value="GATASE"/>
</dbReference>
<comment type="function">
    <text evidence="12">IGPS catalyzes the conversion of PRFAR and glutamine to IGP, AICAR and glutamate. The HisH subunit catalyzes the hydrolysis of glutamine to glutamate and ammonia as part of the synthesis of IGP and AICAR. The resulting ammonia molecule is channeled to the active site of HisF.</text>
</comment>
<dbReference type="CDD" id="cd01748">
    <property type="entry name" value="GATase1_IGP_Synthase"/>
    <property type="match status" value="1"/>
</dbReference>
<comment type="pathway">
    <text evidence="2 12">Amino-acid biosynthesis; L-histidine biosynthesis; L-histidine from 5-phospho-alpha-D-ribose 1-diphosphate: step 5/9.</text>
</comment>
<dbReference type="PROSITE" id="PS51273">
    <property type="entry name" value="GATASE_TYPE_1"/>
    <property type="match status" value="1"/>
</dbReference>
<dbReference type="InterPro" id="IPR029062">
    <property type="entry name" value="Class_I_gatase-like"/>
</dbReference>
<evidence type="ECO:0000256" key="10">
    <source>
        <dbReference type="ARBA" id="ARBA00047838"/>
    </source>
</evidence>
<dbReference type="GO" id="GO:0000107">
    <property type="term" value="F:imidazoleglycerol-phosphate synthase activity"/>
    <property type="evidence" value="ECO:0007669"/>
    <property type="project" value="UniProtKB-UniRule"/>
</dbReference>
<dbReference type="RefSeq" id="WP_131839971.1">
    <property type="nucleotide sequence ID" value="NZ_SLWB01000013.1"/>
</dbReference>
<feature type="active site" evidence="12 13">
    <location>
        <position position="176"/>
    </location>
</feature>
<sequence>MADLVIVDYGAGNVKSVEFALNRLGVKPILSSDADVVGNAERVIFPGVGNAEFVMNALKGKGLDNAIKSLKVPVLGICLGMQLMCTRTEEGNVEGLAIFDTIVNKFPAKDKIPHMGWNSIKTNGSPIFKGIPEESYFYFVHSYYAECCTNTSSVCDYILPFSASLEKDNFFGCQFHPEKSGEMGERLLNNFLKL</sequence>
<dbReference type="GO" id="GO:0016829">
    <property type="term" value="F:lyase activity"/>
    <property type="evidence" value="ECO:0007669"/>
    <property type="project" value="UniProtKB-KW"/>
</dbReference>
<comment type="catalytic activity">
    <reaction evidence="11 12">
        <text>L-glutamine + H2O = L-glutamate + NH4(+)</text>
        <dbReference type="Rhea" id="RHEA:15889"/>
        <dbReference type="ChEBI" id="CHEBI:15377"/>
        <dbReference type="ChEBI" id="CHEBI:28938"/>
        <dbReference type="ChEBI" id="CHEBI:29985"/>
        <dbReference type="ChEBI" id="CHEBI:58359"/>
        <dbReference type="EC" id="3.5.1.2"/>
    </reaction>
</comment>
<dbReference type="GO" id="GO:0004359">
    <property type="term" value="F:glutaminase activity"/>
    <property type="evidence" value="ECO:0007669"/>
    <property type="project" value="UniProtKB-EC"/>
</dbReference>
<feature type="active site" description="Nucleophile" evidence="12 13">
    <location>
        <position position="78"/>
    </location>
</feature>
<evidence type="ECO:0000256" key="3">
    <source>
        <dbReference type="ARBA" id="ARBA00011152"/>
    </source>
</evidence>
<evidence type="ECO:0000256" key="11">
    <source>
        <dbReference type="ARBA" id="ARBA00049534"/>
    </source>
</evidence>
<keyword evidence="9 12" id="KW-0456">Lyase</keyword>
<accession>A0A4R2E8Z8</accession>
<evidence type="ECO:0000256" key="1">
    <source>
        <dbReference type="ARBA" id="ARBA00004496"/>
    </source>
</evidence>
<proteinExistence type="inferred from homology"/>
<dbReference type="NCBIfam" id="TIGR01855">
    <property type="entry name" value="IMP_synth_hisH"/>
    <property type="match status" value="1"/>
</dbReference>
<evidence type="ECO:0000256" key="9">
    <source>
        <dbReference type="ARBA" id="ARBA00023239"/>
    </source>
</evidence>
<keyword evidence="5 12" id="KW-0028">Amino-acid biosynthesis</keyword>
<comment type="subunit">
    <text evidence="3 12">Heterodimer of HisH and HisF.</text>
</comment>
<evidence type="ECO:0000313" key="15">
    <source>
        <dbReference type="EMBL" id="TCN64551.1"/>
    </source>
</evidence>
<dbReference type="GO" id="GO:0005737">
    <property type="term" value="C:cytoplasm"/>
    <property type="evidence" value="ECO:0007669"/>
    <property type="project" value="UniProtKB-SubCell"/>
</dbReference>
<keyword evidence="4 12" id="KW-0963">Cytoplasm</keyword>
<evidence type="ECO:0000256" key="12">
    <source>
        <dbReference type="HAMAP-Rule" id="MF_00278"/>
    </source>
</evidence>
<comment type="subcellular location">
    <subcellularLocation>
        <location evidence="1 12">Cytoplasm</location>
    </subcellularLocation>
</comment>
<dbReference type="OrthoDB" id="9807137at2"/>
<evidence type="ECO:0000259" key="14">
    <source>
        <dbReference type="Pfam" id="PF00117"/>
    </source>
</evidence>
<keyword evidence="6 12" id="KW-0378">Hydrolase</keyword>
<dbReference type="AlphaFoldDB" id="A0A4R2E8Z8"/>
<dbReference type="EC" id="3.5.1.2" evidence="12"/>
<evidence type="ECO:0000256" key="4">
    <source>
        <dbReference type="ARBA" id="ARBA00022490"/>
    </source>
</evidence>
<dbReference type="UniPathway" id="UPA00031">
    <property type="reaction ID" value="UER00010"/>
</dbReference>
<reference evidence="15 16" key="1">
    <citation type="submission" date="2019-03" db="EMBL/GenBank/DDBJ databases">
        <title>Genomic Encyclopedia of Archaeal and Bacterial Type Strains, Phase II (KMG-II): from individual species to whole genera.</title>
        <authorList>
            <person name="Goeker M."/>
        </authorList>
    </citation>
    <scope>NUCLEOTIDE SEQUENCE [LARGE SCALE GENOMIC DNA]</scope>
    <source>
        <strain evidence="15 16">RL-C</strain>
    </source>
</reference>
<keyword evidence="7 12" id="KW-0315">Glutamine amidotransferase</keyword>
<gene>
    <name evidence="12" type="primary">hisH</name>
    <name evidence="15" type="ORF">CLV25_11379</name>
</gene>
<dbReference type="Gene3D" id="3.40.50.880">
    <property type="match status" value="1"/>
</dbReference>
<feature type="active site" evidence="12 13">
    <location>
        <position position="178"/>
    </location>
</feature>
<evidence type="ECO:0000256" key="5">
    <source>
        <dbReference type="ARBA" id="ARBA00022605"/>
    </source>
</evidence>
<dbReference type="GO" id="GO:0000105">
    <property type="term" value="P:L-histidine biosynthetic process"/>
    <property type="evidence" value="ECO:0007669"/>
    <property type="project" value="UniProtKB-UniRule"/>
</dbReference>
<protein>
    <recommendedName>
        <fullName evidence="12">Imidazole glycerol phosphate synthase subunit HisH</fullName>
        <ecNumber evidence="12">4.3.2.10</ecNumber>
    </recommendedName>
    <alternativeName>
        <fullName evidence="12">IGP synthase glutaminase subunit</fullName>
        <ecNumber evidence="12">3.5.1.2</ecNumber>
    </alternativeName>
    <alternativeName>
        <fullName evidence="12">IGP synthase subunit HisH</fullName>
    </alternativeName>
    <alternativeName>
        <fullName evidence="12">ImGP synthase subunit HisH</fullName>
        <shortName evidence="12">IGPS subunit HisH</shortName>
    </alternativeName>
</protein>
<comment type="caution">
    <text evidence="15">The sequence shown here is derived from an EMBL/GenBank/DDBJ whole genome shotgun (WGS) entry which is preliminary data.</text>
</comment>
<feature type="domain" description="Glutamine amidotransferase" evidence="14">
    <location>
        <begin position="5"/>
        <end position="192"/>
    </location>
</feature>
<evidence type="ECO:0000256" key="6">
    <source>
        <dbReference type="ARBA" id="ARBA00022801"/>
    </source>
</evidence>
<keyword evidence="16" id="KW-1185">Reference proteome</keyword>
<evidence type="ECO:0000256" key="2">
    <source>
        <dbReference type="ARBA" id="ARBA00005091"/>
    </source>
</evidence>
<dbReference type="Pfam" id="PF00117">
    <property type="entry name" value="GATase"/>
    <property type="match status" value="1"/>
</dbReference>
<dbReference type="PANTHER" id="PTHR42701">
    <property type="entry name" value="IMIDAZOLE GLYCEROL PHOSPHATE SYNTHASE SUBUNIT HISH"/>
    <property type="match status" value="1"/>
</dbReference>
<keyword evidence="15" id="KW-0808">Transferase</keyword>
<evidence type="ECO:0000256" key="8">
    <source>
        <dbReference type="ARBA" id="ARBA00023102"/>
    </source>
</evidence>
<dbReference type="Proteomes" id="UP000294830">
    <property type="component" value="Unassembled WGS sequence"/>
</dbReference>
<dbReference type="EC" id="4.3.2.10" evidence="12"/>
<dbReference type="InterPro" id="IPR010139">
    <property type="entry name" value="Imidazole-glycPsynth_HisH"/>
</dbReference>
<evidence type="ECO:0000313" key="16">
    <source>
        <dbReference type="Proteomes" id="UP000294830"/>
    </source>
</evidence>
<comment type="catalytic activity">
    <reaction evidence="10 12">
        <text>5-[(5-phospho-1-deoxy-D-ribulos-1-ylimino)methylamino]-1-(5-phospho-beta-D-ribosyl)imidazole-4-carboxamide + L-glutamine = D-erythro-1-(imidazol-4-yl)glycerol 3-phosphate + 5-amino-1-(5-phospho-beta-D-ribosyl)imidazole-4-carboxamide + L-glutamate + H(+)</text>
        <dbReference type="Rhea" id="RHEA:24793"/>
        <dbReference type="ChEBI" id="CHEBI:15378"/>
        <dbReference type="ChEBI" id="CHEBI:29985"/>
        <dbReference type="ChEBI" id="CHEBI:58278"/>
        <dbReference type="ChEBI" id="CHEBI:58359"/>
        <dbReference type="ChEBI" id="CHEBI:58475"/>
        <dbReference type="ChEBI" id="CHEBI:58525"/>
        <dbReference type="EC" id="4.3.2.10"/>
    </reaction>
</comment>
<name>A0A4R2E8Z8_9BACT</name>
<evidence type="ECO:0000256" key="7">
    <source>
        <dbReference type="ARBA" id="ARBA00022962"/>
    </source>
</evidence>
<organism evidence="15 16">
    <name type="scientific">Acetobacteroides hydrogenigenes</name>
    <dbReference type="NCBI Taxonomy" id="979970"/>
    <lineage>
        <taxon>Bacteria</taxon>
        <taxon>Pseudomonadati</taxon>
        <taxon>Bacteroidota</taxon>
        <taxon>Bacteroidia</taxon>
        <taxon>Bacteroidales</taxon>
        <taxon>Rikenellaceae</taxon>
        <taxon>Acetobacteroides</taxon>
    </lineage>
</organism>
<dbReference type="SUPFAM" id="SSF52317">
    <property type="entry name" value="Class I glutamine amidotransferase-like"/>
    <property type="match status" value="1"/>
</dbReference>
<dbReference type="PANTHER" id="PTHR42701:SF1">
    <property type="entry name" value="IMIDAZOLE GLYCEROL PHOSPHATE SYNTHASE SUBUNIT HISH"/>
    <property type="match status" value="1"/>
</dbReference>